<dbReference type="InterPro" id="IPR001242">
    <property type="entry name" value="Condensation_dom"/>
</dbReference>
<proteinExistence type="predicted"/>
<dbReference type="AlphaFoldDB" id="T0LV82"/>
<reference evidence="3" key="1">
    <citation type="journal article" date="2013" name="Mol. Plant Microbe Interact.">
        <title>Global aspects of pacC regulation of pathogenicity genes in Colletotrichum gloeosporioides as revealed by transcriptome analysis.</title>
        <authorList>
            <person name="Alkan N."/>
            <person name="Meng X."/>
            <person name="Friedlander G."/>
            <person name="Reuveni E."/>
            <person name="Sukno S."/>
            <person name="Sherman A."/>
            <person name="Thon M."/>
            <person name="Fluhr R."/>
            <person name="Prusky D."/>
        </authorList>
    </citation>
    <scope>NUCLEOTIDE SEQUENCE [LARGE SCALE GENOMIC DNA]</scope>
    <source>
        <strain evidence="3">Cg-14</strain>
    </source>
</reference>
<name>T0LV82_COLGC</name>
<dbReference type="GO" id="GO:0003824">
    <property type="term" value="F:catalytic activity"/>
    <property type="evidence" value="ECO:0007669"/>
    <property type="project" value="InterPro"/>
</dbReference>
<gene>
    <name evidence="2" type="ORF">CGLO_08159</name>
</gene>
<dbReference type="Proteomes" id="UP000015530">
    <property type="component" value="Unassembled WGS sequence"/>
</dbReference>
<evidence type="ECO:0000259" key="1">
    <source>
        <dbReference type="Pfam" id="PF00668"/>
    </source>
</evidence>
<dbReference type="OrthoDB" id="416786at2759"/>
<dbReference type="Gene3D" id="3.30.559.30">
    <property type="entry name" value="Nonribosomal peptide synthetase, condensation domain"/>
    <property type="match status" value="1"/>
</dbReference>
<organism evidence="2 3">
    <name type="scientific">Colletotrichum gloeosporioides (strain Cg-14)</name>
    <name type="common">Anthracnose fungus</name>
    <name type="synonym">Glomerella cingulata</name>
    <dbReference type="NCBI Taxonomy" id="1237896"/>
    <lineage>
        <taxon>Eukaryota</taxon>
        <taxon>Fungi</taxon>
        <taxon>Dikarya</taxon>
        <taxon>Ascomycota</taxon>
        <taxon>Pezizomycotina</taxon>
        <taxon>Sordariomycetes</taxon>
        <taxon>Hypocreomycetidae</taxon>
        <taxon>Glomerellales</taxon>
        <taxon>Glomerellaceae</taxon>
        <taxon>Colletotrichum</taxon>
        <taxon>Colletotrichum gloeosporioides species complex</taxon>
    </lineage>
</organism>
<sequence length="190" mass="21221">MTDGPTYSTLVKSLVRMIRSQSINRHQLALAAVALTLRRVTLEDDLVVESPCSCRFSASEQRAMGLLVDGLPIRIGKIREGTSCAAFLSQVREASQAALARVVPFPEMLRILGINQDFERHPLFEVMVTFHLDKGPQEHLDIPNCSVSALPVHASGSKFLLMFEWTERSKGDWMLRIEYSSQRISGPILP</sequence>
<comment type="caution">
    <text evidence="2">The sequence shown here is derived from an EMBL/GenBank/DDBJ whole genome shotgun (WGS) entry which is preliminary data.</text>
</comment>
<protein>
    <submittedName>
        <fullName evidence="2">AMP-binding enzyme</fullName>
    </submittedName>
</protein>
<feature type="domain" description="Condensation" evidence="1">
    <location>
        <begin position="9"/>
        <end position="182"/>
    </location>
</feature>
<evidence type="ECO:0000313" key="3">
    <source>
        <dbReference type="Proteomes" id="UP000015530"/>
    </source>
</evidence>
<dbReference type="EMBL" id="AMYD01001634">
    <property type="protein sequence ID" value="EQB52235.1"/>
    <property type="molecule type" value="Genomic_DNA"/>
</dbReference>
<dbReference type="HOGENOM" id="CLU_1427873_0_0_1"/>
<accession>T0LV82</accession>
<dbReference type="STRING" id="1237896.T0LV82"/>
<evidence type="ECO:0000313" key="2">
    <source>
        <dbReference type="EMBL" id="EQB52235.1"/>
    </source>
</evidence>
<dbReference type="SUPFAM" id="SSF52777">
    <property type="entry name" value="CoA-dependent acyltransferases"/>
    <property type="match status" value="1"/>
</dbReference>
<dbReference type="Pfam" id="PF00668">
    <property type="entry name" value="Condensation"/>
    <property type="match status" value="1"/>
</dbReference>